<name>A0A0U5KXR2_9GAMM</name>
<proteinExistence type="predicted"/>
<keyword evidence="1" id="KW-1133">Transmembrane helix</keyword>
<accession>A0A0U5KXR2</accession>
<dbReference type="AlphaFoldDB" id="A0A0U5KXR2"/>
<dbReference type="Proteomes" id="UP000059419">
    <property type="component" value="Chromosome 1"/>
</dbReference>
<reference evidence="3" key="1">
    <citation type="submission" date="2015-11" db="EMBL/GenBank/DDBJ databases">
        <authorList>
            <person name="Blom J."/>
        </authorList>
    </citation>
    <scope>NUCLEOTIDE SEQUENCE [LARGE SCALE GENOMIC DNA]</scope>
</reference>
<dbReference type="EMBL" id="LN907827">
    <property type="protein sequence ID" value="CUU22969.1"/>
    <property type="molecule type" value="Genomic_DNA"/>
</dbReference>
<feature type="transmembrane region" description="Helical" evidence="1">
    <location>
        <begin position="21"/>
        <end position="38"/>
    </location>
</feature>
<keyword evidence="3" id="KW-1185">Reference proteome</keyword>
<dbReference type="STRING" id="1619313.EM595_0733"/>
<dbReference type="KEGG" id="ege:EM595_0733"/>
<gene>
    <name evidence="2" type="ORF">EM595_0733</name>
</gene>
<keyword evidence="1" id="KW-0812">Transmembrane</keyword>
<protein>
    <submittedName>
        <fullName evidence="2">Putative membrane protein</fullName>
    </submittedName>
</protein>
<evidence type="ECO:0000313" key="3">
    <source>
        <dbReference type="Proteomes" id="UP000059419"/>
    </source>
</evidence>
<evidence type="ECO:0000256" key="1">
    <source>
        <dbReference type="SAM" id="Phobius"/>
    </source>
</evidence>
<keyword evidence="1" id="KW-0472">Membrane</keyword>
<sequence>MPWPSGIILTRHKHLRKSQRKLAFLLPFLNLFFALSFYRNNNLVAAR</sequence>
<organism evidence="2 3">
    <name type="scientific">Duffyella gerundensis</name>
    <dbReference type="NCBI Taxonomy" id="1619313"/>
    <lineage>
        <taxon>Bacteria</taxon>
        <taxon>Pseudomonadati</taxon>
        <taxon>Pseudomonadota</taxon>
        <taxon>Gammaproteobacteria</taxon>
        <taxon>Enterobacterales</taxon>
        <taxon>Erwiniaceae</taxon>
        <taxon>Duffyella</taxon>
    </lineage>
</organism>
<evidence type="ECO:0000313" key="2">
    <source>
        <dbReference type="EMBL" id="CUU22969.1"/>
    </source>
</evidence>